<feature type="compositionally biased region" description="Low complexity" evidence="1">
    <location>
        <begin position="521"/>
        <end position="532"/>
    </location>
</feature>
<evidence type="ECO:0000313" key="4">
    <source>
        <dbReference type="EMBL" id="EGC31655.1"/>
    </source>
</evidence>
<organism evidence="4 5">
    <name type="scientific">Dictyostelium purpureum</name>
    <name type="common">Slime mold</name>
    <dbReference type="NCBI Taxonomy" id="5786"/>
    <lineage>
        <taxon>Eukaryota</taxon>
        <taxon>Amoebozoa</taxon>
        <taxon>Evosea</taxon>
        <taxon>Eumycetozoa</taxon>
        <taxon>Dictyostelia</taxon>
        <taxon>Dictyosteliales</taxon>
        <taxon>Dictyosteliaceae</taxon>
        <taxon>Dictyostelium</taxon>
    </lineage>
</organism>
<dbReference type="GeneID" id="10505565"/>
<keyword evidence="3" id="KW-0732">Signal</keyword>
<feature type="transmembrane region" description="Helical" evidence="2">
    <location>
        <begin position="571"/>
        <end position="595"/>
    </location>
</feature>
<keyword evidence="2" id="KW-0472">Membrane</keyword>
<dbReference type="AlphaFoldDB" id="F0ZWM5"/>
<name>F0ZWM5_DICPU</name>
<reference evidence="5" key="1">
    <citation type="journal article" date="2011" name="Genome Biol.">
        <title>Comparative genomics of the social amoebae Dictyostelium discoideum and Dictyostelium purpureum.</title>
        <authorList>
            <consortium name="US DOE Joint Genome Institute (JGI-PGF)"/>
            <person name="Sucgang R."/>
            <person name="Kuo A."/>
            <person name="Tian X."/>
            <person name="Salerno W."/>
            <person name="Parikh A."/>
            <person name="Feasley C.L."/>
            <person name="Dalin E."/>
            <person name="Tu H."/>
            <person name="Huang E."/>
            <person name="Barry K."/>
            <person name="Lindquist E."/>
            <person name="Shapiro H."/>
            <person name="Bruce D."/>
            <person name="Schmutz J."/>
            <person name="Salamov A."/>
            <person name="Fey P."/>
            <person name="Gaudet P."/>
            <person name="Anjard C."/>
            <person name="Babu M.M."/>
            <person name="Basu S."/>
            <person name="Bushmanova Y."/>
            <person name="van der Wel H."/>
            <person name="Katoh-Kurasawa M."/>
            <person name="Dinh C."/>
            <person name="Coutinho P.M."/>
            <person name="Saito T."/>
            <person name="Elias M."/>
            <person name="Schaap P."/>
            <person name="Kay R.R."/>
            <person name="Henrissat B."/>
            <person name="Eichinger L."/>
            <person name="Rivero F."/>
            <person name="Putnam N.H."/>
            <person name="West C.M."/>
            <person name="Loomis W.F."/>
            <person name="Chisholm R.L."/>
            <person name="Shaulsky G."/>
            <person name="Strassmann J.E."/>
            <person name="Queller D.C."/>
            <person name="Kuspa A."/>
            <person name="Grigoriev I.V."/>
        </authorList>
    </citation>
    <scope>NUCLEOTIDE SEQUENCE [LARGE SCALE GENOMIC DNA]</scope>
    <source>
        <strain evidence="5">QSDP1</strain>
    </source>
</reference>
<gene>
    <name evidence="4" type="ORF">DICPUDRAFT_99138</name>
</gene>
<accession>F0ZWM5</accession>
<dbReference type="VEuPathDB" id="AmoebaDB:DICPUDRAFT_99138"/>
<dbReference type="InParanoid" id="F0ZWM5"/>
<keyword evidence="2" id="KW-1133">Transmembrane helix</keyword>
<dbReference type="KEGG" id="dpp:DICPUDRAFT_99138"/>
<dbReference type="Proteomes" id="UP000001064">
    <property type="component" value="Unassembled WGS sequence"/>
</dbReference>
<sequence length="624" mass="73056">MVKNNYIVIVFLLFFVINNIFCNDTKDYGTGGKLIENNSDSSSTNNQNKLINHHSHNHGYNKNKNQSTTNNKNNQDFLNNYYKKHNHTKNIINEKDINIKDYKQTIIIERDEIEIKDGLDDYNNDIVNLNCFKINNVEIQEVLENSSDGYGDVNSQSQDGESINDQDLTSLEKQNKQIMKIQQIRNKYKIISEIKENIKYHLDWNYLDSKWRCVDSFKENSFTNFNTFGGSIGEFIISFHLFQDQTNQRIDDDYKLINEVMKKFLNNNGDTYLIYHSSEEIYEKLLKTIKNSIEYYKDKDFDIQNVEEDHQKFVLRLLKNPEFIGCKFIKQLVLGDSSGILNSISPILVKNVIESFFNILWNEKSEISNVLFEIDDHSEMVSIAEIKVDPVVSCIKKPLSFPKIQQRLNHNNPNGHKAFYIVQDDETIRLGIRDKIAKYFYDELLCDEHHLEKHRKKDILPFNEFKATLNNKALIFRESCINNIKKGNEPHYKIQFNIILPAPLNKNNVKLSPVKENPIKNNQVTNNFNRNNIKNGSPLNSQQLKDIQEMVKKENEDSESNKQNTSSVKSFFSGLFVVFIVLIVGLTVLFGYISYKKRNEKYKSHKRLENVFSLEDDIEDEFDL</sequence>
<dbReference type="eggNOG" id="ENOG502R9WB">
    <property type="taxonomic scope" value="Eukaryota"/>
</dbReference>
<feature type="region of interest" description="Disordered" evidence="1">
    <location>
        <begin position="511"/>
        <end position="540"/>
    </location>
</feature>
<dbReference type="OMA" id="KWRCVDS"/>
<keyword evidence="2" id="KW-0812">Transmembrane</keyword>
<dbReference type="OrthoDB" id="10557451at2759"/>
<evidence type="ECO:0000256" key="2">
    <source>
        <dbReference type="SAM" id="Phobius"/>
    </source>
</evidence>
<proteinExistence type="predicted"/>
<feature type="signal peptide" evidence="3">
    <location>
        <begin position="1"/>
        <end position="22"/>
    </location>
</feature>
<dbReference type="RefSeq" id="XP_003291821.1">
    <property type="nucleotide sequence ID" value="XM_003291773.1"/>
</dbReference>
<feature type="compositionally biased region" description="Low complexity" evidence="1">
    <location>
        <begin position="38"/>
        <end position="48"/>
    </location>
</feature>
<protein>
    <submittedName>
        <fullName evidence="4">Uncharacterized protein</fullName>
    </submittedName>
</protein>
<evidence type="ECO:0000256" key="1">
    <source>
        <dbReference type="SAM" id="MobiDB-lite"/>
    </source>
</evidence>
<evidence type="ECO:0000256" key="3">
    <source>
        <dbReference type="SAM" id="SignalP"/>
    </source>
</evidence>
<feature type="chain" id="PRO_5003262021" evidence="3">
    <location>
        <begin position="23"/>
        <end position="624"/>
    </location>
</feature>
<feature type="compositionally biased region" description="Low complexity" evidence="1">
    <location>
        <begin position="62"/>
        <end position="77"/>
    </location>
</feature>
<keyword evidence="5" id="KW-1185">Reference proteome</keyword>
<evidence type="ECO:0000313" key="5">
    <source>
        <dbReference type="Proteomes" id="UP000001064"/>
    </source>
</evidence>
<feature type="compositionally biased region" description="Basic residues" evidence="1">
    <location>
        <begin position="51"/>
        <end position="61"/>
    </location>
</feature>
<feature type="region of interest" description="Disordered" evidence="1">
    <location>
        <begin position="38"/>
        <end position="77"/>
    </location>
</feature>
<dbReference type="EMBL" id="GL871239">
    <property type="protein sequence ID" value="EGC31655.1"/>
    <property type="molecule type" value="Genomic_DNA"/>
</dbReference>